<keyword evidence="2" id="KW-1185">Reference proteome</keyword>
<dbReference type="EMBL" id="JAUYZG010000021">
    <property type="protein sequence ID" value="KAK2874808.1"/>
    <property type="molecule type" value="Genomic_DNA"/>
</dbReference>
<name>A0AA88P7Z8_9TELE</name>
<dbReference type="Proteomes" id="UP001187343">
    <property type="component" value="Unassembled WGS sequence"/>
</dbReference>
<gene>
    <name evidence="1" type="ORF">Q8A67_021961</name>
</gene>
<sequence>MTPTIISKELLPLNNKSSSSSSLIPNWRKQIFLHCSHAVNQGFSRCVAEIKQFLSKDEMKTLPESADIIVSLICTGCSSSIYTPKSPYECVRLELVGVSHSLEPMEELKQTMRDVGRHMLNDPPSGAQRSRVSLICTGCSSSIYTPKSPYECVRLELVGVSHSLEPMEELKQTMRDVGRHMLNDPPSGAQRSRWRLNLGKC</sequence>
<evidence type="ECO:0000313" key="2">
    <source>
        <dbReference type="Proteomes" id="UP001187343"/>
    </source>
</evidence>
<reference evidence="1" key="1">
    <citation type="submission" date="2023-08" db="EMBL/GenBank/DDBJ databases">
        <title>Chromosome-level Genome Assembly of mud carp (Cirrhinus molitorella).</title>
        <authorList>
            <person name="Liu H."/>
        </authorList>
    </citation>
    <scope>NUCLEOTIDE SEQUENCE</scope>
    <source>
        <strain evidence="1">Prfri</strain>
        <tissue evidence="1">Muscle</tissue>
    </source>
</reference>
<accession>A0AA88P7Z8</accession>
<dbReference type="AlphaFoldDB" id="A0AA88P7Z8"/>
<comment type="caution">
    <text evidence="1">The sequence shown here is derived from an EMBL/GenBank/DDBJ whole genome shotgun (WGS) entry which is preliminary data.</text>
</comment>
<organism evidence="1 2">
    <name type="scientific">Cirrhinus molitorella</name>
    <name type="common">mud carp</name>
    <dbReference type="NCBI Taxonomy" id="172907"/>
    <lineage>
        <taxon>Eukaryota</taxon>
        <taxon>Metazoa</taxon>
        <taxon>Chordata</taxon>
        <taxon>Craniata</taxon>
        <taxon>Vertebrata</taxon>
        <taxon>Euteleostomi</taxon>
        <taxon>Actinopterygii</taxon>
        <taxon>Neopterygii</taxon>
        <taxon>Teleostei</taxon>
        <taxon>Ostariophysi</taxon>
        <taxon>Cypriniformes</taxon>
        <taxon>Cyprinidae</taxon>
        <taxon>Labeoninae</taxon>
        <taxon>Labeonini</taxon>
        <taxon>Cirrhinus</taxon>
    </lineage>
</organism>
<proteinExistence type="predicted"/>
<evidence type="ECO:0000313" key="1">
    <source>
        <dbReference type="EMBL" id="KAK2874808.1"/>
    </source>
</evidence>
<protein>
    <submittedName>
        <fullName evidence="1">Uncharacterized protein</fullName>
    </submittedName>
</protein>